<dbReference type="SMART" id="SM00490">
    <property type="entry name" value="HELICc"/>
    <property type="match status" value="1"/>
</dbReference>
<proteinExistence type="inferred from homology"/>
<feature type="compositionally biased region" description="Basic residues" evidence="8">
    <location>
        <begin position="758"/>
        <end position="770"/>
    </location>
</feature>
<dbReference type="InterPro" id="IPR011545">
    <property type="entry name" value="DEAD/DEAH_box_helicase_dom"/>
</dbReference>
<dbReference type="InterPro" id="IPR014014">
    <property type="entry name" value="RNA_helicase_DEAD_Q_motif"/>
</dbReference>
<feature type="region of interest" description="Disordered" evidence="8">
    <location>
        <begin position="1"/>
        <end position="123"/>
    </location>
</feature>
<evidence type="ECO:0000259" key="10">
    <source>
        <dbReference type="PROSITE" id="PS51194"/>
    </source>
</evidence>
<evidence type="ECO:0000256" key="1">
    <source>
        <dbReference type="ARBA" id="ARBA00012552"/>
    </source>
</evidence>
<dbReference type="InterPro" id="IPR005580">
    <property type="entry name" value="DbpA/CsdA_RNA-bd_dom"/>
</dbReference>
<feature type="region of interest" description="Disordered" evidence="8">
    <location>
        <begin position="698"/>
        <end position="770"/>
    </location>
</feature>
<keyword evidence="2 7" id="KW-0547">Nucleotide-binding</keyword>
<dbReference type="PROSITE" id="PS00039">
    <property type="entry name" value="DEAD_ATP_HELICASE"/>
    <property type="match status" value="1"/>
</dbReference>
<keyword evidence="13" id="KW-1185">Reference proteome</keyword>
<organism evidence="12 13">
    <name type="scientific">Peptidiphaga gingivicola</name>
    <dbReference type="NCBI Taxonomy" id="2741497"/>
    <lineage>
        <taxon>Bacteria</taxon>
        <taxon>Bacillati</taxon>
        <taxon>Actinomycetota</taxon>
        <taxon>Actinomycetes</taxon>
        <taxon>Actinomycetales</taxon>
        <taxon>Actinomycetaceae</taxon>
        <taxon>Peptidiphaga</taxon>
    </lineage>
</organism>
<dbReference type="Gene3D" id="3.30.70.330">
    <property type="match status" value="1"/>
</dbReference>
<comment type="similarity">
    <text evidence="7">Belongs to the DEAD box helicase family.</text>
</comment>
<dbReference type="EC" id="3.6.4.13" evidence="1"/>
<dbReference type="InterPro" id="IPR050547">
    <property type="entry name" value="DEAD_box_RNA_helicases"/>
</dbReference>
<feature type="compositionally biased region" description="Basic and acidic residues" evidence="8">
    <location>
        <begin position="564"/>
        <end position="579"/>
    </location>
</feature>
<evidence type="ECO:0000256" key="3">
    <source>
        <dbReference type="ARBA" id="ARBA00022801"/>
    </source>
</evidence>
<feature type="region of interest" description="Disordered" evidence="8">
    <location>
        <begin position="602"/>
        <end position="638"/>
    </location>
</feature>
<feature type="compositionally biased region" description="Polar residues" evidence="8">
    <location>
        <begin position="79"/>
        <end position="91"/>
    </location>
</feature>
<dbReference type="GO" id="GO:0033592">
    <property type="term" value="F:RNA strand annealing activity"/>
    <property type="evidence" value="ECO:0007669"/>
    <property type="project" value="TreeGrafter"/>
</dbReference>
<dbReference type="GO" id="GO:0003724">
    <property type="term" value="F:RNA helicase activity"/>
    <property type="evidence" value="ECO:0007669"/>
    <property type="project" value="UniProtKB-EC"/>
</dbReference>
<dbReference type="PROSITE" id="PS51192">
    <property type="entry name" value="HELICASE_ATP_BIND_1"/>
    <property type="match status" value="1"/>
</dbReference>
<sequence length="770" mass="83174">MTEYNAPSLDEGTDDALAPRNDAFPFRSDESIDDLFAYNGDEGSGASAVKEDAADHDAPDRKDGNSQHEGAGASPEGDNGQSRNRGASRQNGEVPHESGNGQNQSDAVGLGNDATPKKSDDVNSSDVLFDDLGLPEDLLSAVKELGFSAPTAIQAAAIPILLRGKDVVGVAQTGTGKTAAFALPLLAHIDPEKREVQSLVLAPTRELAMQGAQAIESFAAKSRGVDVAAVYGGSSYLPQLKALEGGAQVVVGTPGRIMDLMDRGALRLDAVRYFVLDEADEMLRMGFAEDVEKIASEVPEGRISALFSATMPPPIRRVAERHLSDAEEVTISRPATTVSTVKQMYAVVPERHKIGALARVLAVTEAQAALVFVRTRSTAEDLTIELGARGVATAALSGDVVQKEREKLVARLRDGTLDVLVATDVAARGLDVDRIGLVVNFDVPRETDTYVHRIGRTGRAGRTGESITFVTPKERPRLRRIEKQTGSRMEQIELPTPAEVSKLRARRTVEQAMARVAKGRLWVYEEILEDFVAEQAKAAAQSDSGAHLDSHEHGSDSYSQLDSLDSHPRSDSGSQRDSHAQAGPVSLETLTMALLALAVRDPGPVAGEEPERLTEDFGSEREGRPRKERQPRRQMKNSVRYRVEVGHKDRVKPGAIVGALTHEGGLSGSDLGHIDIFPTFSLVEIGVPLSPEARKRISQARVSGRALKISEDRGPGGFRDDAGRGRPRRDSDYSDRGRSRGDRGSRYDRTTRDERGFKHDRRGRAGRGNR</sequence>
<evidence type="ECO:0000313" key="13">
    <source>
        <dbReference type="Proteomes" id="UP000078368"/>
    </source>
</evidence>
<feature type="domain" description="DEAD-box RNA helicase Q" evidence="11">
    <location>
        <begin position="127"/>
        <end position="155"/>
    </location>
</feature>
<feature type="compositionally biased region" description="Basic and acidic residues" evidence="8">
    <location>
        <begin position="49"/>
        <end position="66"/>
    </location>
</feature>
<evidence type="ECO:0000256" key="2">
    <source>
        <dbReference type="ARBA" id="ARBA00022741"/>
    </source>
</evidence>
<gene>
    <name evidence="12" type="ORF">A4H34_07040</name>
</gene>
<dbReference type="InterPro" id="IPR012677">
    <property type="entry name" value="Nucleotide-bd_a/b_plait_sf"/>
</dbReference>
<feature type="region of interest" description="Disordered" evidence="8">
    <location>
        <begin position="542"/>
        <end position="583"/>
    </location>
</feature>
<dbReference type="AlphaFoldDB" id="A0A179B587"/>
<dbReference type="SUPFAM" id="SSF52540">
    <property type="entry name" value="P-loop containing nucleoside triphosphate hydrolases"/>
    <property type="match status" value="1"/>
</dbReference>
<dbReference type="PANTHER" id="PTHR47963:SF8">
    <property type="entry name" value="ATP-DEPENDENT RNA HELICASE DEAD"/>
    <property type="match status" value="1"/>
</dbReference>
<comment type="caution">
    <text evidence="12">The sequence shown here is derived from an EMBL/GenBank/DDBJ whole genome shotgun (WGS) entry which is preliminary data.</text>
</comment>
<dbReference type="RefSeq" id="WP_064231502.1">
    <property type="nucleotide sequence ID" value="NZ_LVZK01000001.1"/>
</dbReference>
<feature type="compositionally biased region" description="Basic and acidic residues" evidence="8">
    <location>
        <begin position="708"/>
        <end position="757"/>
    </location>
</feature>
<feature type="short sequence motif" description="Q motif" evidence="6">
    <location>
        <begin position="127"/>
        <end position="155"/>
    </location>
</feature>
<evidence type="ECO:0000256" key="6">
    <source>
        <dbReference type="PROSITE-ProRule" id="PRU00552"/>
    </source>
</evidence>
<evidence type="ECO:0000313" key="12">
    <source>
        <dbReference type="EMBL" id="OAP86858.1"/>
    </source>
</evidence>
<name>A0A179B587_9ACTO</name>
<keyword evidence="3 7" id="KW-0378">Hydrolase</keyword>
<dbReference type="GO" id="GO:0016787">
    <property type="term" value="F:hydrolase activity"/>
    <property type="evidence" value="ECO:0007669"/>
    <property type="project" value="UniProtKB-KW"/>
</dbReference>
<dbReference type="OrthoDB" id="9805696at2"/>
<evidence type="ECO:0000259" key="11">
    <source>
        <dbReference type="PROSITE" id="PS51195"/>
    </source>
</evidence>
<keyword evidence="5 7" id="KW-0067">ATP-binding</keyword>
<feature type="domain" description="Helicase C-terminal" evidence="10">
    <location>
        <begin position="356"/>
        <end position="500"/>
    </location>
</feature>
<evidence type="ECO:0000256" key="8">
    <source>
        <dbReference type="SAM" id="MobiDB-lite"/>
    </source>
</evidence>
<dbReference type="Pfam" id="PF00270">
    <property type="entry name" value="DEAD"/>
    <property type="match status" value="1"/>
</dbReference>
<feature type="compositionally biased region" description="Basic and acidic residues" evidence="8">
    <location>
        <begin position="609"/>
        <end position="625"/>
    </location>
</feature>
<dbReference type="EMBL" id="LVZK01000001">
    <property type="protein sequence ID" value="OAP86858.1"/>
    <property type="molecule type" value="Genomic_DNA"/>
</dbReference>
<feature type="compositionally biased region" description="Basic and acidic residues" evidence="8">
    <location>
        <begin position="546"/>
        <end position="555"/>
    </location>
</feature>
<evidence type="ECO:0000256" key="5">
    <source>
        <dbReference type="ARBA" id="ARBA00022840"/>
    </source>
</evidence>
<feature type="compositionally biased region" description="Basic residues" evidence="8">
    <location>
        <begin position="626"/>
        <end position="635"/>
    </location>
</feature>
<dbReference type="InterPro" id="IPR001650">
    <property type="entry name" value="Helicase_C-like"/>
</dbReference>
<dbReference type="PROSITE" id="PS51195">
    <property type="entry name" value="Q_MOTIF"/>
    <property type="match status" value="1"/>
</dbReference>
<reference evidence="12 13" key="1">
    <citation type="submission" date="2016-04" db="EMBL/GenBank/DDBJ databases">
        <title>Peptidophaga gingivicola gen. nov., sp. nov., isolated from human subgingival plaque.</title>
        <authorList>
            <person name="Beall C.J."/>
            <person name="Mokrzan E.M."/>
            <person name="Griffen A.L."/>
            <person name="Leys E.J."/>
        </authorList>
    </citation>
    <scope>NUCLEOTIDE SEQUENCE [LARGE SCALE GENOMIC DNA]</scope>
    <source>
        <strain evidence="12 13">BA112</strain>
    </source>
</reference>
<evidence type="ECO:0000256" key="4">
    <source>
        <dbReference type="ARBA" id="ARBA00022806"/>
    </source>
</evidence>
<dbReference type="PROSITE" id="PS51194">
    <property type="entry name" value="HELICASE_CTER"/>
    <property type="match status" value="1"/>
</dbReference>
<dbReference type="SMART" id="SM00487">
    <property type="entry name" value="DEXDc"/>
    <property type="match status" value="1"/>
</dbReference>
<dbReference type="STRING" id="1823756.A4H34_07040"/>
<dbReference type="InterPro" id="IPR000629">
    <property type="entry name" value="RNA-helicase_DEAD-box_CS"/>
</dbReference>
<evidence type="ECO:0000259" key="9">
    <source>
        <dbReference type="PROSITE" id="PS51192"/>
    </source>
</evidence>
<dbReference type="Gene3D" id="3.40.50.300">
    <property type="entry name" value="P-loop containing nucleotide triphosphate hydrolases"/>
    <property type="match status" value="2"/>
</dbReference>
<keyword evidence="4 7" id="KW-0347">Helicase</keyword>
<dbReference type="GO" id="GO:0005840">
    <property type="term" value="C:ribosome"/>
    <property type="evidence" value="ECO:0007669"/>
    <property type="project" value="TreeGrafter"/>
</dbReference>
<dbReference type="Proteomes" id="UP000078368">
    <property type="component" value="Unassembled WGS sequence"/>
</dbReference>
<dbReference type="PANTHER" id="PTHR47963">
    <property type="entry name" value="DEAD-BOX ATP-DEPENDENT RNA HELICASE 47, MITOCHONDRIAL"/>
    <property type="match status" value="1"/>
</dbReference>
<dbReference type="CDD" id="cd18787">
    <property type="entry name" value="SF2_C_DEAD"/>
    <property type="match status" value="1"/>
</dbReference>
<dbReference type="InterPro" id="IPR027417">
    <property type="entry name" value="P-loop_NTPase"/>
</dbReference>
<dbReference type="Pfam" id="PF00271">
    <property type="entry name" value="Helicase_C"/>
    <property type="match status" value="1"/>
</dbReference>
<dbReference type="InterPro" id="IPR014001">
    <property type="entry name" value="Helicase_ATP-bd"/>
</dbReference>
<accession>A0A179B587</accession>
<dbReference type="GO" id="GO:0005829">
    <property type="term" value="C:cytosol"/>
    <property type="evidence" value="ECO:0007669"/>
    <property type="project" value="TreeGrafter"/>
</dbReference>
<protein>
    <recommendedName>
        <fullName evidence="1">RNA helicase</fullName>
        <ecNumber evidence="1">3.6.4.13</ecNumber>
    </recommendedName>
</protein>
<evidence type="ECO:0000256" key="7">
    <source>
        <dbReference type="RuleBase" id="RU000492"/>
    </source>
</evidence>
<dbReference type="Pfam" id="PF03880">
    <property type="entry name" value="DbpA"/>
    <property type="match status" value="1"/>
</dbReference>
<feature type="domain" description="Helicase ATP-binding" evidence="9">
    <location>
        <begin position="158"/>
        <end position="329"/>
    </location>
</feature>
<dbReference type="GO" id="GO:0009409">
    <property type="term" value="P:response to cold"/>
    <property type="evidence" value="ECO:0007669"/>
    <property type="project" value="TreeGrafter"/>
</dbReference>
<dbReference type="CDD" id="cd00268">
    <property type="entry name" value="DEADc"/>
    <property type="match status" value="1"/>
</dbReference>
<dbReference type="GO" id="GO:0005524">
    <property type="term" value="F:ATP binding"/>
    <property type="evidence" value="ECO:0007669"/>
    <property type="project" value="UniProtKB-KW"/>
</dbReference>
<dbReference type="InterPro" id="IPR044742">
    <property type="entry name" value="DEAD/DEAH_RhlB"/>
</dbReference>